<dbReference type="InterPro" id="IPR058625">
    <property type="entry name" value="MdtA-like_BSH"/>
</dbReference>
<evidence type="ECO:0000313" key="5">
    <source>
        <dbReference type="EMBL" id="MFC5568015.1"/>
    </source>
</evidence>
<dbReference type="Gene3D" id="2.40.420.20">
    <property type="match status" value="1"/>
</dbReference>
<dbReference type="PANTHER" id="PTHR30469:SF15">
    <property type="entry name" value="HLYD FAMILY OF SECRETION PROTEINS"/>
    <property type="match status" value="1"/>
</dbReference>
<dbReference type="RefSeq" id="WP_209842911.1">
    <property type="nucleotide sequence ID" value="NZ_JAGGJP010000020.1"/>
</dbReference>
<dbReference type="Gene3D" id="2.40.30.170">
    <property type="match status" value="1"/>
</dbReference>
<keyword evidence="2" id="KW-0175">Coiled coil</keyword>
<protein>
    <submittedName>
        <fullName evidence="5">Efflux RND transporter periplasmic adaptor subunit</fullName>
    </submittedName>
</protein>
<evidence type="ECO:0000313" key="6">
    <source>
        <dbReference type="Proteomes" id="UP001596056"/>
    </source>
</evidence>
<name>A0ABW0SGD7_9RHOB</name>
<dbReference type="Proteomes" id="UP001596056">
    <property type="component" value="Unassembled WGS sequence"/>
</dbReference>
<reference evidence="6" key="1">
    <citation type="journal article" date="2019" name="Int. J. Syst. Evol. Microbiol.">
        <title>The Global Catalogue of Microorganisms (GCM) 10K type strain sequencing project: providing services to taxonomists for standard genome sequencing and annotation.</title>
        <authorList>
            <consortium name="The Broad Institute Genomics Platform"/>
            <consortium name="The Broad Institute Genome Sequencing Center for Infectious Disease"/>
            <person name="Wu L."/>
            <person name="Ma J."/>
        </authorList>
    </citation>
    <scope>NUCLEOTIDE SEQUENCE [LARGE SCALE GENOMIC DNA]</scope>
    <source>
        <strain evidence="6">KACC 11588</strain>
    </source>
</reference>
<sequence length="413" mass="41730">MTALPLRALLIALLAAPPGLAAAQEAPADAPAATAPTAALPAITVSEVEPVALTDRVVASGLVDAVEEVAVQPLVEGQPIDALFADVGDTVEEGQVLARLSTSTLELELSQLAANRASVEAQIAQAEASLVQATANAEEAERVAGRNAELVEAGSVPQATADQTAAAAAASRAAVRVAEQGITSARAQLALVDAQVANAELRLRRTEVRAPVAGLVVARNAQVGAIASAAGEPMFILVRDGAMELRADVSEQDLLKLAPGQTANLLAMEGSDPIPGQVRLVEPAIDPETRLGVARIRIDDPGRVVKGMFLTAEVIVARREMLAVPVSAVGTGPEGASVLRVADGVVRRVPVFVGIRDGGLIGVSGLGRGDLVVTKAGAFVRDGDRINPIPAGAAGTDTAAAAQAATASQGATE</sequence>
<comment type="caution">
    <text evidence="5">The sequence shown here is derived from an EMBL/GenBank/DDBJ whole genome shotgun (WGS) entry which is preliminary data.</text>
</comment>
<feature type="signal peptide" evidence="3">
    <location>
        <begin position="1"/>
        <end position="21"/>
    </location>
</feature>
<keyword evidence="3" id="KW-0732">Signal</keyword>
<dbReference type="Gene3D" id="2.40.50.100">
    <property type="match status" value="1"/>
</dbReference>
<gene>
    <name evidence="5" type="ORF">ACFPOC_16515</name>
</gene>
<comment type="similarity">
    <text evidence="1">Belongs to the membrane fusion protein (MFP) (TC 8.A.1) family.</text>
</comment>
<organism evidence="5 6">
    <name type="scientific">Rubellimicrobium aerolatum</name>
    <dbReference type="NCBI Taxonomy" id="490979"/>
    <lineage>
        <taxon>Bacteria</taxon>
        <taxon>Pseudomonadati</taxon>
        <taxon>Pseudomonadota</taxon>
        <taxon>Alphaproteobacteria</taxon>
        <taxon>Rhodobacterales</taxon>
        <taxon>Roseobacteraceae</taxon>
        <taxon>Rubellimicrobium</taxon>
    </lineage>
</organism>
<feature type="domain" description="Multidrug resistance protein MdtA-like barrel-sandwich hybrid" evidence="4">
    <location>
        <begin position="68"/>
        <end position="236"/>
    </location>
</feature>
<dbReference type="Gene3D" id="1.10.287.470">
    <property type="entry name" value="Helix hairpin bin"/>
    <property type="match status" value="1"/>
</dbReference>
<dbReference type="PANTHER" id="PTHR30469">
    <property type="entry name" value="MULTIDRUG RESISTANCE PROTEIN MDTA"/>
    <property type="match status" value="1"/>
</dbReference>
<dbReference type="NCBIfam" id="TIGR01730">
    <property type="entry name" value="RND_mfp"/>
    <property type="match status" value="1"/>
</dbReference>
<feature type="coiled-coil region" evidence="2">
    <location>
        <begin position="109"/>
        <end position="143"/>
    </location>
</feature>
<proteinExistence type="inferred from homology"/>
<dbReference type="EMBL" id="JBHSNA010000023">
    <property type="protein sequence ID" value="MFC5568015.1"/>
    <property type="molecule type" value="Genomic_DNA"/>
</dbReference>
<evidence type="ECO:0000259" key="4">
    <source>
        <dbReference type="Pfam" id="PF25917"/>
    </source>
</evidence>
<evidence type="ECO:0000256" key="3">
    <source>
        <dbReference type="SAM" id="SignalP"/>
    </source>
</evidence>
<dbReference type="SUPFAM" id="SSF111369">
    <property type="entry name" value="HlyD-like secretion proteins"/>
    <property type="match status" value="1"/>
</dbReference>
<dbReference type="Pfam" id="PF25917">
    <property type="entry name" value="BSH_RND"/>
    <property type="match status" value="1"/>
</dbReference>
<evidence type="ECO:0000256" key="2">
    <source>
        <dbReference type="SAM" id="Coils"/>
    </source>
</evidence>
<keyword evidence="6" id="KW-1185">Reference proteome</keyword>
<accession>A0ABW0SGD7</accession>
<dbReference type="InterPro" id="IPR006143">
    <property type="entry name" value="RND_pump_MFP"/>
</dbReference>
<evidence type="ECO:0000256" key="1">
    <source>
        <dbReference type="ARBA" id="ARBA00009477"/>
    </source>
</evidence>
<feature type="chain" id="PRO_5045457046" evidence="3">
    <location>
        <begin position="22"/>
        <end position="413"/>
    </location>
</feature>